<feature type="transmembrane region" description="Helical" evidence="1">
    <location>
        <begin position="12"/>
        <end position="31"/>
    </location>
</feature>
<dbReference type="Proteomes" id="UP000631114">
    <property type="component" value="Unassembled WGS sequence"/>
</dbReference>
<dbReference type="OrthoDB" id="1914670at2759"/>
<keyword evidence="1" id="KW-1133">Transmembrane helix</keyword>
<accession>A0A835GXQ1</accession>
<name>A0A835GXQ1_9MAGN</name>
<proteinExistence type="predicted"/>
<dbReference type="EMBL" id="JADFTS010000009">
    <property type="protein sequence ID" value="KAF9588062.1"/>
    <property type="molecule type" value="Genomic_DNA"/>
</dbReference>
<protein>
    <recommendedName>
        <fullName evidence="4">Protein NDR1-like</fullName>
    </recommendedName>
</protein>
<comment type="caution">
    <text evidence="2">The sequence shown here is derived from an EMBL/GenBank/DDBJ whole genome shotgun (WGS) entry which is preliminary data.</text>
</comment>
<keyword evidence="1" id="KW-0472">Membrane</keyword>
<reference evidence="2 3" key="1">
    <citation type="submission" date="2020-10" db="EMBL/GenBank/DDBJ databases">
        <title>The Coptis chinensis genome and diversification of protoberbering-type alkaloids.</title>
        <authorList>
            <person name="Wang B."/>
            <person name="Shu S."/>
            <person name="Song C."/>
            <person name="Liu Y."/>
        </authorList>
    </citation>
    <scope>NUCLEOTIDE SEQUENCE [LARGE SCALE GENOMIC DNA]</scope>
    <source>
        <strain evidence="2">HL-2020</strain>
        <tissue evidence="2">Leaf</tissue>
    </source>
</reference>
<evidence type="ECO:0000256" key="1">
    <source>
        <dbReference type="SAM" id="Phobius"/>
    </source>
</evidence>
<sequence>MANSSRGSHLHVPGFIFNLSLAIFFLCFGLVCSDPVLSIEEFYVPALDKTSNDTENTTIFFDIKFNNRDDGGESYPRTYYDTLNVTIYYAQNLNVPVGNVTIPGFRQGRGRTTYRKETVRTVGVPWESARTEVSNGTTMFQSTIKVAW</sequence>
<evidence type="ECO:0000313" key="3">
    <source>
        <dbReference type="Proteomes" id="UP000631114"/>
    </source>
</evidence>
<gene>
    <name evidence="2" type="ORF">IFM89_007303</name>
</gene>
<organism evidence="2 3">
    <name type="scientific">Coptis chinensis</name>
    <dbReference type="NCBI Taxonomy" id="261450"/>
    <lineage>
        <taxon>Eukaryota</taxon>
        <taxon>Viridiplantae</taxon>
        <taxon>Streptophyta</taxon>
        <taxon>Embryophyta</taxon>
        <taxon>Tracheophyta</taxon>
        <taxon>Spermatophyta</taxon>
        <taxon>Magnoliopsida</taxon>
        <taxon>Ranunculales</taxon>
        <taxon>Ranunculaceae</taxon>
        <taxon>Coptidoideae</taxon>
        <taxon>Coptis</taxon>
    </lineage>
</organism>
<keyword evidence="1" id="KW-0812">Transmembrane</keyword>
<keyword evidence="3" id="KW-1185">Reference proteome</keyword>
<evidence type="ECO:0008006" key="4">
    <source>
        <dbReference type="Google" id="ProtNLM"/>
    </source>
</evidence>
<evidence type="ECO:0000313" key="2">
    <source>
        <dbReference type="EMBL" id="KAF9588062.1"/>
    </source>
</evidence>
<dbReference type="AlphaFoldDB" id="A0A835GXQ1"/>